<dbReference type="Pfam" id="PF03372">
    <property type="entry name" value="Exo_endo_phos"/>
    <property type="match status" value="1"/>
</dbReference>
<gene>
    <name evidence="3" type="primary">LOC103508479</name>
</gene>
<evidence type="ECO:0000313" key="3">
    <source>
        <dbReference type="RefSeq" id="XP_008471253.1"/>
    </source>
</evidence>
<dbReference type="KEGG" id="dci:103508479"/>
<accession>A0A1S3D1B0</accession>
<dbReference type="InterPro" id="IPR036691">
    <property type="entry name" value="Endo/exonu/phosph_ase_sf"/>
</dbReference>
<dbReference type="RefSeq" id="XP_008471253.1">
    <property type="nucleotide sequence ID" value="XM_008473031.1"/>
</dbReference>
<evidence type="ECO:0000259" key="1">
    <source>
        <dbReference type="Pfam" id="PF03372"/>
    </source>
</evidence>
<dbReference type="InterPro" id="IPR027124">
    <property type="entry name" value="Swc5/CFDP1/2"/>
</dbReference>
<dbReference type="OMA" id="ITDRICK"/>
<dbReference type="CDD" id="cd09076">
    <property type="entry name" value="L1-EN"/>
    <property type="match status" value="1"/>
</dbReference>
<dbReference type="SUPFAM" id="SSF56219">
    <property type="entry name" value="DNase I-like"/>
    <property type="match status" value="1"/>
</dbReference>
<dbReference type="AlphaFoldDB" id="A0A1S3D1B0"/>
<feature type="domain" description="Endonuclease/exonuclease/phosphatase" evidence="1">
    <location>
        <begin position="3"/>
        <end position="162"/>
    </location>
</feature>
<protein>
    <submittedName>
        <fullName evidence="3">Craniofacial development protein 2-like</fullName>
    </submittedName>
</protein>
<name>A0A1S3D1B0_DIACI</name>
<dbReference type="GeneID" id="103508479"/>
<evidence type="ECO:0000313" key="2">
    <source>
        <dbReference type="Proteomes" id="UP000079169"/>
    </source>
</evidence>
<dbReference type="PANTHER" id="PTHR23227:SF67">
    <property type="entry name" value="CRANIOFACIAL DEVELOPMENT PROTEIN 2-LIKE"/>
    <property type="match status" value="1"/>
</dbReference>
<proteinExistence type="predicted"/>
<reference evidence="3" key="1">
    <citation type="submission" date="2025-08" db="UniProtKB">
        <authorList>
            <consortium name="RefSeq"/>
        </authorList>
    </citation>
    <scope>IDENTIFICATION</scope>
</reference>
<dbReference type="Proteomes" id="UP000079169">
    <property type="component" value="Unplaced"/>
</dbReference>
<dbReference type="STRING" id="121845.A0A1S3D1B0"/>
<dbReference type="GO" id="GO:0003824">
    <property type="term" value="F:catalytic activity"/>
    <property type="evidence" value="ECO:0007669"/>
    <property type="project" value="InterPro"/>
</dbReference>
<dbReference type="PaxDb" id="121845-A0A1S3D1B0"/>
<organism evidence="2 3">
    <name type="scientific">Diaphorina citri</name>
    <name type="common">Asian citrus psyllid</name>
    <dbReference type="NCBI Taxonomy" id="121845"/>
    <lineage>
        <taxon>Eukaryota</taxon>
        <taxon>Metazoa</taxon>
        <taxon>Ecdysozoa</taxon>
        <taxon>Arthropoda</taxon>
        <taxon>Hexapoda</taxon>
        <taxon>Insecta</taxon>
        <taxon>Pterygota</taxon>
        <taxon>Neoptera</taxon>
        <taxon>Paraneoptera</taxon>
        <taxon>Hemiptera</taxon>
        <taxon>Sternorrhyncha</taxon>
        <taxon>Psylloidea</taxon>
        <taxon>Psyllidae</taxon>
        <taxon>Diaphorininae</taxon>
        <taxon>Diaphorina</taxon>
    </lineage>
</organism>
<dbReference type="Gene3D" id="3.60.10.10">
    <property type="entry name" value="Endonuclease/exonuclease/phosphatase"/>
    <property type="match status" value="1"/>
</dbReference>
<sequence length="199" mass="22699">MQEVAGEMLKDDIDLIAIQEIRRQGQGKIDKKDFSLIYSGPNQRKGQLGTGFLINKSIRGSILEYKTITDRICKIRLKGKFRNITILSVHAPTEEKPDEDKESFYEELDNTLARVQKYDMVLVMGDFNAKIGCKESQKKVAGPFTLHEYNSDNGDLLADFAARNKLFIKSTAYQHKRIHLGTWRIPGTNEVNQIDHVLV</sequence>
<dbReference type="InterPro" id="IPR005135">
    <property type="entry name" value="Endo/exonuclease/phosphatase"/>
</dbReference>
<keyword evidence="2" id="KW-1185">Reference proteome</keyword>
<dbReference type="PANTHER" id="PTHR23227">
    <property type="entry name" value="BUCENTAUR RELATED"/>
    <property type="match status" value="1"/>
</dbReference>